<evidence type="ECO:0000256" key="3">
    <source>
        <dbReference type="ARBA" id="ARBA00022475"/>
    </source>
</evidence>
<feature type="transmembrane region" description="Helical" evidence="9">
    <location>
        <begin position="119"/>
        <end position="141"/>
    </location>
</feature>
<keyword evidence="4 9" id="KW-0812">Transmembrane</keyword>
<evidence type="ECO:0000256" key="6">
    <source>
        <dbReference type="ARBA" id="ARBA00022989"/>
    </source>
</evidence>
<keyword evidence="2 8" id="KW-0813">Transport</keyword>
<dbReference type="OrthoDB" id="9784084at2"/>
<evidence type="ECO:0000313" key="11">
    <source>
        <dbReference type="EMBL" id="ACY15894.1"/>
    </source>
</evidence>
<comment type="similarity">
    <text evidence="8">Belongs to the exbB/tolQ family.</text>
</comment>
<dbReference type="STRING" id="502025.Hoch_3392"/>
<evidence type="ECO:0000256" key="5">
    <source>
        <dbReference type="ARBA" id="ARBA00022927"/>
    </source>
</evidence>
<feature type="domain" description="MotA/TolQ/ExbB proton channel" evidence="10">
    <location>
        <begin position="73"/>
        <end position="193"/>
    </location>
</feature>
<evidence type="ECO:0000256" key="2">
    <source>
        <dbReference type="ARBA" id="ARBA00022448"/>
    </source>
</evidence>
<keyword evidence="7 9" id="KW-0472">Membrane</keyword>
<keyword evidence="3" id="KW-1003">Cell membrane</keyword>
<organism evidence="11 12">
    <name type="scientific">Haliangium ochraceum (strain DSM 14365 / JCM 11303 / SMP-2)</name>
    <dbReference type="NCBI Taxonomy" id="502025"/>
    <lineage>
        <taxon>Bacteria</taxon>
        <taxon>Pseudomonadati</taxon>
        <taxon>Myxococcota</taxon>
        <taxon>Polyangia</taxon>
        <taxon>Haliangiales</taxon>
        <taxon>Kofleriaceae</taxon>
        <taxon>Haliangium</taxon>
    </lineage>
</organism>
<dbReference type="eggNOG" id="COG0811">
    <property type="taxonomic scope" value="Bacteria"/>
</dbReference>
<keyword evidence="12" id="KW-1185">Reference proteome</keyword>
<feature type="transmembrane region" description="Helical" evidence="9">
    <location>
        <begin position="161"/>
        <end position="181"/>
    </location>
</feature>
<evidence type="ECO:0000259" key="10">
    <source>
        <dbReference type="Pfam" id="PF01618"/>
    </source>
</evidence>
<comment type="subcellular location">
    <subcellularLocation>
        <location evidence="1">Cell membrane</location>
        <topology evidence="1">Multi-pass membrane protein</topology>
    </subcellularLocation>
    <subcellularLocation>
        <location evidence="8">Membrane</location>
        <topology evidence="8">Multi-pass membrane protein</topology>
    </subcellularLocation>
</comment>
<proteinExistence type="inferred from homology"/>
<accession>D0LV53</accession>
<name>D0LV53_HALO1</name>
<dbReference type="PANTHER" id="PTHR30625">
    <property type="entry name" value="PROTEIN TOLQ"/>
    <property type="match status" value="1"/>
</dbReference>
<evidence type="ECO:0000313" key="12">
    <source>
        <dbReference type="Proteomes" id="UP000001880"/>
    </source>
</evidence>
<evidence type="ECO:0000256" key="8">
    <source>
        <dbReference type="RuleBase" id="RU004057"/>
    </source>
</evidence>
<keyword evidence="5 8" id="KW-0653">Protein transport</keyword>
<reference evidence="11 12" key="1">
    <citation type="journal article" date="2010" name="Stand. Genomic Sci.">
        <title>Complete genome sequence of Haliangium ochraceum type strain (SMP-2).</title>
        <authorList>
            <consortium name="US DOE Joint Genome Institute (JGI-PGF)"/>
            <person name="Ivanova N."/>
            <person name="Daum C."/>
            <person name="Lang E."/>
            <person name="Abt B."/>
            <person name="Kopitz M."/>
            <person name="Saunders E."/>
            <person name="Lapidus A."/>
            <person name="Lucas S."/>
            <person name="Glavina Del Rio T."/>
            <person name="Nolan M."/>
            <person name="Tice H."/>
            <person name="Copeland A."/>
            <person name="Cheng J.F."/>
            <person name="Chen F."/>
            <person name="Bruce D."/>
            <person name="Goodwin L."/>
            <person name="Pitluck S."/>
            <person name="Mavromatis K."/>
            <person name="Pati A."/>
            <person name="Mikhailova N."/>
            <person name="Chen A."/>
            <person name="Palaniappan K."/>
            <person name="Land M."/>
            <person name="Hauser L."/>
            <person name="Chang Y.J."/>
            <person name="Jeffries C.D."/>
            <person name="Detter J.C."/>
            <person name="Brettin T."/>
            <person name="Rohde M."/>
            <person name="Goker M."/>
            <person name="Bristow J."/>
            <person name="Markowitz V."/>
            <person name="Eisen J.A."/>
            <person name="Hugenholtz P."/>
            <person name="Kyrpides N.C."/>
            <person name="Klenk H.P."/>
        </authorList>
    </citation>
    <scope>NUCLEOTIDE SEQUENCE [LARGE SCALE GENOMIC DNA]</scope>
    <source>
        <strain evidence="12">DSM 14365 / CIP 107738 / JCM 11303 / AJ 13395 / SMP-2</strain>
    </source>
</reference>
<dbReference type="AlphaFoldDB" id="D0LV53"/>
<evidence type="ECO:0000256" key="1">
    <source>
        <dbReference type="ARBA" id="ARBA00004651"/>
    </source>
</evidence>
<dbReference type="GO" id="GO:0017038">
    <property type="term" value="P:protein import"/>
    <property type="evidence" value="ECO:0007669"/>
    <property type="project" value="TreeGrafter"/>
</dbReference>
<dbReference type="Proteomes" id="UP000001880">
    <property type="component" value="Chromosome"/>
</dbReference>
<dbReference type="PANTHER" id="PTHR30625:SF15">
    <property type="entry name" value="BIOPOLYMER TRANSPORT PROTEIN EXBB"/>
    <property type="match status" value="1"/>
</dbReference>
<dbReference type="HOGENOM" id="CLU_053325_4_3_7"/>
<sequence>MWDWLSEIFQTGGPFFIVNTFFLAVVLAIIVERAIYFLGRGHINAKAFLEQIKRLLAANKIDRAKKLCDATTAPVARVAKAGLNRIHRGEAAVAQAMEETMVDVTPEVKTRISALWSMANIVTLTGLLGTITGLINTFSAVAESNPADRQRNLSLGISEAMYNTAYGLSIALICMLAHLMLSTAMKRVVGDLESFSLRLENMLGEGGAVSSSRGVAGPGDAAE</sequence>
<evidence type="ECO:0000256" key="9">
    <source>
        <dbReference type="SAM" id="Phobius"/>
    </source>
</evidence>
<dbReference type="InterPro" id="IPR050790">
    <property type="entry name" value="ExbB/TolQ_transport"/>
</dbReference>
<gene>
    <name evidence="11" type="ordered locus">Hoch_3392</name>
</gene>
<evidence type="ECO:0000256" key="4">
    <source>
        <dbReference type="ARBA" id="ARBA00022692"/>
    </source>
</evidence>
<keyword evidence="6 9" id="KW-1133">Transmembrane helix</keyword>
<evidence type="ECO:0000256" key="7">
    <source>
        <dbReference type="ARBA" id="ARBA00023136"/>
    </source>
</evidence>
<feature type="transmembrane region" description="Helical" evidence="9">
    <location>
        <begin position="12"/>
        <end position="31"/>
    </location>
</feature>
<dbReference type="Pfam" id="PF01618">
    <property type="entry name" value="MotA_ExbB"/>
    <property type="match status" value="1"/>
</dbReference>
<dbReference type="RefSeq" id="WP_012828494.1">
    <property type="nucleotide sequence ID" value="NC_013440.1"/>
</dbReference>
<dbReference type="EMBL" id="CP001804">
    <property type="protein sequence ID" value="ACY15894.1"/>
    <property type="molecule type" value="Genomic_DNA"/>
</dbReference>
<dbReference type="KEGG" id="hoh:Hoch_3392"/>
<dbReference type="GO" id="GO:0005886">
    <property type="term" value="C:plasma membrane"/>
    <property type="evidence" value="ECO:0007669"/>
    <property type="project" value="UniProtKB-SubCell"/>
</dbReference>
<dbReference type="InterPro" id="IPR002898">
    <property type="entry name" value="MotA_ExbB_proton_chnl"/>
</dbReference>
<protein>
    <submittedName>
        <fullName evidence="11">MotA/TolQ/ExbB proton channel</fullName>
    </submittedName>
</protein>